<evidence type="ECO:0000313" key="4">
    <source>
        <dbReference type="Proteomes" id="UP000238220"/>
    </source>
</evidence>
<dbReference type="EMBL" id="PSNW01000003">
    <property type="protein sequence ID" value="PPE74626.1"/>
    <property type="molecule type" value="Genomic_DNA"/>
</dbReference>
<dbReference type="SUPFAM" id="SSF52499">
    <property type="entry name" value="Isochorismatase-like hydrolases"/>
    <property type="match status" value="1"/>
</dbReference>
<dbReference type="Proteomes" id="UP000238220">
    <property type="component" value="Unassembled WGS sequence"/>
</dbReference>
<protein>
    <submittedName>
        <fullName evidence="3">Cysteine hydrolase</fullName>
    </submittedName>
</protein>
<dbReference type="OrthoDB" id="9791276at2"/>
<accession>A0A2S5TI09</accession>
<sequence length="202" mass="22660">MSKGLPWGPLPPRSLHLCIDMQNLFARGAPWETPWLERVLPQIRELASRHAPSTIFTRFMPPQRPEHARGSWRRYYERWRDVTRDRVDPALLELLPSLAALVPPATVLDKPCYSPFVHSGLPALLRERHAEALVVSGAETDVCVLAAVMSAVDLGYRVVVVEDAVCSSSDATHDALMMLYRQRLGAQIELADTETVLGQWPC</sequence>
<dbReference type="InterPro" id="IPR050272">
    <property type="entry name" value="Isochorismatase-like_hydrls"/>
</dbReference>
<dbReference type="RefSeq" id="WP_104229783.1">
    <property type="nucleotide sequence ID" value="NZ_PSNW01000003.1"/>
</dbReference>
<keyword evidence="4" id="KW-1185">Reference proteome</keyword>
<evidence type="ECO:0000256" key="1">
    <source>
        <dbReference type="ARBA" id="ARBA00022801"/>
    </source>
</evidence>
<dbReference type="Gene3D" id="3.40.50.850">
    <property type="entry name" value="Isochorismatase-like"/>
    <property type="match status" value="1"/>
</dbReference>
<dbReference type="Pfam" id="PF00857">
    <property type="entry name" value="Isochorismatase"/>
    <property type="match status" value="1"/>
</dbReference>
<dbReference type="PANTHER" id="PTHR43540:SF6">
    <property type="entry name" value="ISOCHORISMATASE-LIKE DOMAIN-CONTAINING PROTEIN"/>
    <property type="match status" value="1"/>
</dbReference>
<feature type="domain" description="Isochorismatase-like" evidence="2">
    <location>
        <begin position="15"/>
        <end position="191"/>
    </location>
</feature>
<keyword evidence="1 3" id="KW-0378">Hydrolase</keyword>
<reference evidence="3 4" key="1">
    <citation type="submission" date="2018-02" db="EMBL/GenBank/DDBJ databases">
        <title>Genome sequencing of Solimonas sp. HR-BB.</title>
        <authorList>
            <person name="Lee Y."/>
            <person name="Jeon C.O."/>
        </authorList>
    </citation>
    <scope>NUCLEOTIDE SEQUENCE [LARGE SCALE GENOMIC DNA]</scope>
    <source>
        <strain evidence="3 4">HR-BB</strain>
    </source>
</reference>
<name>A0A2S5TI09_9GAMM</name>
<dbReference type="GO" id="GO:0016787">
    <property type="term" value="F:hydrolase activity"/>
    <property type="evidence" value="ECO:0007669"/>
    <property type="project" value="UniProtKB-KW"/>
</dbReference>
<gene>
    <name evidence="3" type="ORF">C3942_07640</name>
</gene>
<dbReference type="CDD" id="cd00431">
    <property type="entry name" value="cysteine_hydrolases"/>
    <property type="match status" value="1"/>
</dbReference>
<evidence type="ECO:0000313" key="3">
    <source>
        <dbReference type="EMBL" id="PPE74626.1"/>
    </source>
</evidence>
<proteinExistence type="predicted"/>
<dbReference type="InterPro" id="IPR036380">
    <property type="entry name" value="Isochorismatase-like_sf"/>
</dbReference>
<dbReference type="PANTHER" id="PTHR43540">
    <property type="entry name" value="PEROXYUREIDOACRYLATE/UREIDOACRYLATE AMIDOHYDROLASE-RELATED"/>
    <property type="match status" value="1"/>
</dbReference>
<dbReference type="AlphaFoldDB" id="A0A2S5TI09"/>
<evidence type="ECO:0000259" key="2">
    <source>
        <dbReference type="Pfam" id="PF00857"/>
    </source>
</evidence>
<comment type="caution">
    <text evidence="3">The sequence shown here is derived from an EMBL/GenBank/DDBJ whole genome shotgun (WGS) entry which is preliminary data.</text>
</comment>
<organism evidence="3 4">
    <name type="scientific">Solimonas fluminis</name>
    <dbReference type="NCBI Taxonomy" id="2086571"/>
    <lineage>
        <taxon>Bacteria</taxon>
        <taxon>Pseudomonadati</taxon>
        <taxon>Pseudomonadota</taxon>
        <taxon>Gammaproteobacteria</taxon>
        <taxon>Nevskiales</taxon>
        <taxon>Nevskiaceae</taxon>
        <taxon>Solimonas</taxon>
    </lineage>
</organism>
<dbReference type="InterPro" id="IPR000868">
    <property type="entry name" value="Isochorismatase-like_dom"/>
</dbReference>